<dbReference type="OrthoDB" id="9805628at2"/>
<dbReference type="GO" id="GO:0005829">
    <property type="term" value="C:cytosol"/>
    <property type="evidence" value="ECO:0007669"/>
    <property type="project" value="TreeGrafter"/>
</dbReference>
<dbReference type="FunFam" id="3.20.10.10:FF:000002">
    <property type="entry name" value="D-alanine aminotransferase"/>
    <property type="match status" value="1"/>
</dbReference>
<dbReference type="Proteomes" id="UP000184334">
    <property type="component" value="Unassembled WGS sequence"/>
</dbReference>
<accession>A0A1M4YE06</accession>
<evidence type="ECO:0000313" key="6">
    <source>
        <dbReference type="EMBL" id="SHF03868.1"/>
    </source>
</evidence>
<dbReference type="PANTHER" id="PTHR42743:SF11">
    <property type="entry name" value="AMINODEOXYCHORISMATE LYASE"/>
    <property type="match status" value="1"/>
</dbReference>
<dbReference type="SUPFAM" id="SSF56752">
    <property type="entry name" value="D-aminoacid aminotransferase-like PLP-dependent enzymes"/>
    <property type="match status" value="1"/>
</dbReference>
<dbReference type="RefSeq" id="WP_072865322.1">
    <property type="nucleotide sequence ID" value="NZ_FQUI01000030.1"/>
</dbReference>
<dbReference type="InterPro" id="IPR043131">
    <property type="entry name" value="BCAT-like_N"/>
</dbReference>
<dbReference type="CDD" id="cd00449">
    <property type="entry name" value="PLPDE_IV"/>
    <property type="match status" value="1"/>
</dbReference>
<dbReference type="STRING" id="1122195.SAMN02745164_01653"/>
<dbReference type="EMBL" id="FQUI01000030">
    <property type="protein sequence ID" value="SHF03868.1"/>
    <property type="molecule type" value="Genomic_DNA"/>
</dbReference>
<dbReference type="GO" id="GO:0008652">
    <property type="term" value="P:amino acid biosynthetic process"/>
    <property type="evidence" value="ECO:0007669"/>
    <property type="project" value="UniProtKB-ARBA"/>
</dbReference>
<dbReference type="InterPro" id="IPR050571">
    <property type="entry name" value="Class-IV_PLP-Dep_Aminotrnsfr"/>
</dbReference>
<dbReference type="GO" id="GO:0046394">
    <property type="term" value="P:carboxylic acid biosynthetic process"/>
    <property type="evidence" value="ECO:0007669"/>
    <property type="project" value="UniProtKB-ARBA"/>
</dbReference>
<name>A0A1M4YE06_MARH1</name>
<evidence type="ECO:0000256" key="4">
    <source>
        <dbReference type="RuleBase" id="RU004106"/>
    </source>
</evidence>
<dbReference type="InterPro" id="IPR018300">
    <property type="entry name" value="Aminotrans_IV_CS"/>
</dbReference>
<dbReference type="Pfam" id="PF01063">
    <property type="entry name" value="Aminotran_4"/>
    <property type="match status" value="1"/>
</dbReference>
<dbReference type="Gene3D" id="3.30.470.10">
    <property type="match status" value="1"/>
</dbReference>
<proteinExistence type="inferred from homology"/>
<dbReference type="InterPro" id="IPR036038">
    <property type="entry name" value="Aminotransferase-like"/>
</dbReference>
<comment type="similarity">
    <text evidence="2 4">Belongs to the class-IV pyridoxal-phosphate-dependent aminotransferase family.</text>
</comment>
<comment type="caution">
    <text evidence="6">The sequence shown here is derived from an EMBL/GenBank/DDBJ whole genome shotgun (WGS) entry which is preliminary data.</text>
</comment>
<reference evidence="6" key="1">
    <citation type="submission" date="2016-11" db="EMBL/GenBank/DDBJ databases">
        <authorList>
            <person name="Varghese N."/>
            <person name="Submissions S."/>
        </authorList>
    </citation>
    <scope>NUCLEOTIDE SEQUENCE [LARGE SCALE GENOMIC DNA]</scope>
    <source>
        <strain evidence="6">DSM 16785</strain>
    </source>
</reference>
<dbReference type="Gene3D" id="3.20.10.10">
    <property type="entry name" value="D-amino Acid Aminotransferase, subunit A, domain 2"/>
    <property type="match status" value="1"/>
</dbReference>
<evidence type="ECO:0000256" key="3">
    <source>
        <dbReference type="ARBA" id="ARBA00022898"/>
    </source>
</evidence>
<keyword evidence="3 5" id="KW-0663">Pyridoxal phosphate</keyword>
<dbReference type="InterPro" id="IPR001544">
    <property type="entry name" value="Aminotrans_IV"/>
</dbReference>
<dbReference type="GO" id="GO:0016829">
    <property type="term" value="F:lyase activity"/>
    <property type="evidence" value="ECO:0007669"/>
    <property type="project" value="UniProtKB-KW"/>
</dbReference>
<organism evidence="6 7">
    <name type="scientific">Marinitoga hydrogenitolerans (strain DSM 16785 / JCM 12826 / AT1271)</name>
    <dbReference type="NCBI Taxonomy" id="1122195"/>
    <lineage>
        <taxon>Bacteria</taxon>
        <taxon>Thermotogati</taxon>
        <taxon>Thermotogota</taxon>
        <taxon>Thermotogae</taxon>
        <taxon>Petrotogales</taxon>
        <taxon>Petrotogaceae</taxon>
        <taxon>Marinitoga</taxon>
    </lineage>
</organism>
<evidence type="ECO:0000256" key="2">
    <source>
        <dbReference type="ARBA" id="ARBA00009320"/>
    </source>
</evidence>
<keyword evidence="7" id="KW-1185">Reference proteome</keyword>
<evidence type="ECO:0000256" key="5">
    <source>
        <dbReference type="RuleBase" id="RU004516"/>
    </source>
</evidence>
<protein>
    <submittedName>
        <fullName evidence="6">4-amino-4-deoxychorismate lyase</fullName>
    </submittedName>
</protein>
<evidence type="ECO:0000256" key="1">
    <source>
        <dbReference type="ARBA" id="ARBA00001933"/>
    </source>
</evidence>
<gene>
    <name evidence="6" type="ORF">SAMN02745164_01653</name>
</gene>
<sequence length="261" mass="30865">MIFFNGNFYNEKIPFRVNEGLMYGQGVFETLKVTDGKIEFFNMHYERLLEGCKILNINFDYSEKKLLNTSNEVININKDFNGSLKINVLKNRNSYDIIISSSAKKYNKKLKNEGYKVIFAENRRFSKNILNRIKSNNYYINILELERAKKLNKNEAIFLNEKDEITEGTVSNVFFVKDNEIYTPTLSCGLLNGIIRKILITEFNVKEVIIKKEDVYEFDFAFLTNSLMRIMPIKIFEDIEYNFDYNYIQDLEYNIINLGFK</sequence>
<dbReference type="AlphaFoldDB" id="A0A1M4YE06"/>
<dbReference type="PANTHER" id="PTHR42743">
    <property type="entry name" value="AMINO-ACID AMINOTRANSFERASE"/>
    <property type="match status" value="1"/>
</dbReference>
<dbReference type="InterPro" id="IPR043132">
    <property type="entry name" value="BCAT-like_C"/>
</dbReference>
<dbReference type="PROSITE" id="PS00770">
    <property type="entry name" value="AA_TRANSFER_CLASS_4"/>
    <property type="match status" value="1"/>
</dbReference>
<comment type="cofactor">
    <cofactor evidence="1 5">
        <name>pyridoxal 5'-phosphate</name>
        <dbReference type="ChEBI" id="CHEBI:597326"/>
    </cofactor>
</comment>
<keyword evidence="6" id="KW-0456">Lyase</keyword>
<evidence type="ECO:0000313" key="7">
    <source>
        <dbReference type="Proteomes" id="UP000184334"/>
    </source>
</evidence>